<dbReference type="InterPro" id="IPR007443">
    <property type="entry name" value="LpoA"/>
</dbReference>
<accession>A0ABS5YCL6</accession>
<evidence type="ECO:0000256" key="7">
    <source>
        <dbReference type="ARBA" id="ARBA00023288"/>
    </source>
</evidence>
<dbReference type="Proteomes" id="UP000811282">
    <property type="component" value="Unassembled WGS sequence"/>
</dbReference>
<evidence type="ECO:0000256" key="8">
    <source>
        <dbReference type="HAMAP-Rule" id="MF_01890"/>
    </source>
</evidence>
<name>A0ABS5YCL6_9GAMM</name>
<dbReference type="EMBL" id="JAFJYC010000001">
    <property type="protein sequence ID" value="MBT9432759.1"/>
    <property type="molecule type" value="Genomic_DNA"/>
</dbReference>
<organism evidence="11 12">
    <name type="scientific">Candidatus Sodalis endolongispinus</name>
    <dbReference type="NCBI Taxonomy" id="2812662"/>
    <lineage>
        <taxon>Bacteria</taxon>
        <taxon>Pseudomonadati</taxon>
        <taxon>Pseudomonadota</taxon>
        <taxon>Gammaproteobacteria</taxon>
        <taxon>Enterobacterales</taxon>
        <taxon>Bruguierivoracaceae</taxon>
        <taxon>Sodalis</taxon>
    </lineage>
</organism>
<evidence type="ECO:0000313" key="12">
    <source>
        <dbReference type="Proteomes" id="UP000811282"/>
    </source>
</evidence>
<dbReference type="PANTHER" id="PTHR38038">
    <property type="entry name" value="PENICILLIN-BINDING PROTEIN ACTIVATOR LPOA"/>
    <property type="match status" value="1"/>
</dbReference>
<keyword evidence="2 8" id="KW-0133">Cell shape</keyword>
<feature type="region of interest" description="Disordered" evidence="9">
    <location>
        <begin position="286"/>
        <end position="374"/>
    </location>
</feature>
<dbReference type="HAMAP" id="MF_01890">
    <property type="entry name" value="LpoA"/>
    <property type="match status" value="1"/>
</dbReference>
<evidence type="ECO:0000256" key="6">
    <source>
        <dbReference type="ARBA" id="ARBA00023237"/>
    </source>
</evidence>
<evidence type="ECO:0000256" key="1">
    <source>
        <dbReference type="ARBA" id="ARBA00022729"/>
    </source>
</evidence>
<comment type="caution">
    <text evidence="11">The sequence shown here is derived from an EMBL/GenBank/DDBJ whole genome shotgun (WGS) entry which is preliminary data.</text>
</comment>
<keyword evidence="3 8" id="KW-0573">Peptidoglycan synthesis</keyword>
<dbReference type="InterPro" id="IPR011990">
    <property type="entry name" value="TPR-like_helical_dom_sf"/>
</dbReference>
<feature type="signal peptide" evidence="10">
    <location>
        <begin position="1"/>
        <end position="31"/>
    </location>
</feature>
<dbReference type="Gene3D" id="1.25.40.10">
    <property type="entry name" value="Tetratricopeptide repeat domain"/>
    <property type="match status" value="1"/>
</dbReference>
<evidence type="ECO:0000256" key="10">
    <source>
        <dbReference type="SAM" id="SignalP"/>
    </source>
</evidence>
<feature type="compositionally biased region" description="Polar residues" evidence="9">
    <location>
        <begin position="355"/>
        <end position="373"/>
    </location>
</feature>
<dbReference type="Pfam" id="PF04348">
    <property type="entry name" value="LppC"/>
    <property type="match status" value="2"/>
</dbReference>
<proteinExistence type="inferred from homology"/>
<reference evidence="11 12" key="1">
    <citation type="journal article" date="2021" name="Genome Biol. Evol.">
        <title>The evolution of interdependence in a four-way mealybug symbiosis.</title>
        <authorList>
            <person name="Garber A.I."/>
            <person name="Kupper M."/>
            <person name="Laetsch D.R."/>
            <person name="Weldon S.R."/>
            <person name="Ladinsky M.S."/>
            <person name="Bjorkman P.J."/>
            <person name="McCutcheon J.P."/>
        </authorList>
    </citation>
    <scope>NUCLEOTIDE SEQUENCE [LARGE SCALE GENOMIC DNA]</scope>
    <source>
        <strain evidence="11">SOD</strain>
    </source>
</reference>
<feature type="chain" id="PRO_5047133558" description="Penicillin-binding protein activator LpoA" evidence="10">
    <location>
        <begin position="32"/>
        <end position="710"/>
    </location>
</feature>
<keyword evidence="6 8" id="KW-0998">Cell outer membrane</keyword>
<dbReference type="InterPro" id="IPR028082">
    <property type="entry name" value="Peripla_BP_I"/>
</dbReference>
<evidence type="ECO:0000256" key="9">
    <source>
        <dbReference type="SAM" id="MobiDB-lite"/>
    </source>
</evidence>
<dbReference type="RefSeq" id="WP_215669870.1">
    <property type="nucleotide sequence ID" value="NZ_JAFJYC010000001.1"/>
</dbReference>
<dbReference type="Gene3D" id="3.40.50.2300">
    <property type="match status" value="3"/>
</dbReference>
<keyword evidence="4 8" id="KW-0472">Membrane</keyword>
<keyword evidence="7" id="KW-0449">Lipoprotein</keyword>
<sequence>MLSSYVLGFKTGRLLPVVLASLILAACTAQGPESQTGRAAIPANANADYYLQQMQQSNNDTKTDYQLLAIRALIKEGRLPQAQQQLAALPPQLDAARQRERLLLSAEFALASHQPQSAAAALQQIDIASLDAPQRLRFAQAMIAAGQSRPSLDLVRAYIAQAPLLSDPAARQQNIDKTWQTLVSLPSPQSNLVINADENVLQGWLDLLRVYQDNRQDPTLLQAAIKDWQTRYPQNPAAKTLPTPLSQVQNYASSSVGGIALLLPLNGQAQVFSNAIQQGFSAAKNGLTTQQSAPEQDPSAAGQSADGVTQNDGTAGTAPAGGSANQDGPVTAPGTGPDPAASGADGQASAAGTTPQATTLSGQSTGGPSTATPAASGVQVKVYDTSSQPLPALLAQAQREGASMIIGPLLKNDVERLYNDNPGAASAGTLNILALNQPEHLQSRPNICYFALSPEDEARDAANHIHQQGRQQPLLLLPRGALGDRVAKAFSDAWHQAGGATVLEQRFGSSAELKQNINSGAGIQLTGTPVAASEAPANAAVTIAGLTIPAPQDNGAVSPSGSAGGSIDAVYIIATHDELALIKPMIDMRVSSRARLALYGSSRSYQADAGPDYRLEMEGLEFSDIPLLTGANPALLSQISAQFHGDYSLVRLYAMGMDAWTLANHFSEMRQIPGFQVAGETGTLSATPDCVINRTLSWLKYQRGQPIAAQ</sequence>
<dbReference type="PANTHER" id="PTHR38038:SF1">
    <property type="entry name" value="PENICILLIN-BINDING PROTEIN ACTIVATOR LPOA"/>
    <property type="match status" value="1"/>
</dbReference>
<dbReference type="CDD" id="cd06339">
    <property type="entry name" value="PBP1_YraM_LppC_lipoprotein-like"/>
    <property type="match status" value="1"/>
</dbReference>
<evidence type="ECO:0000313" key="11">
    <source>
        <dbReference type="EMBL" id="MBT9432759.1"/>
    </source>
</evidence>
<feature type="compositionally biased region" description="Low complexity" evidence="9">
    <location>
        <begin position="313"/>
        <end position="354"/>
    </location>
</feature>
<evidence type="ECO:0000256" key="4">
    <source>
        <dbReference type="ARBA" id="ARBA00023136"/>
    </source>
</evidence>
<evidence type="ECO:0000256" key="3">
    <source>
        <dbReference type="ARBA" id="ARBA00022984"/>
    </source>
</evidence>
<keyword evidence="5" id="KW-0564">Palmitate</keyword>
<comment type="function">
    <text evidence="8">Regulator of peptidoglycan synthesis that is essential for the function of penicillin-binding protein 1A (PBP1a).</text>
</comment>
<comment type="similarity">
    <text evidence="8">Belongs to the LpoA family.</text>
</comment>
<keyword evidence="1 8" id="KW-0732">Signal</keyword>
<evidence type="ECO:0000256" key="5">
    <source>
        <dbReference type="ARBA" id="ARBA00023139"/>
    </source>
</evidence>
<gene>
    <name evidence="8" type="primary">lpoA</name>
    <name evidence="11" type="ORF">JZM24_12620</name>
</gene>
<protein>
    <recommendedName>
        <fullName evidence="8">Penicillin-binding protein activator LpoA</fullName>
        <shortName evidence="8">PBP activator LpoA</shortName>
    </recommendedName>
</protein>
<comment type="subunit">
    <text evidence="8">Interacts with PBP1a.</text>
</comment>
<dbReference type="Gene3D" id="1.25.40.650">
    <property type="match status" value="1"/>
</dbReference>
<keyword evidence="12" id="KW-1185">Reference proteome</keyword>
<dbReference type="SUPFAM" id="SSF53822">
    <property type="entry name" value="Periplasmic binding protein-like I"/>
    <property type="match status" value="1"/>
</dbReference>
<evidence type="ECO:0000256" key="2">
    <source>
        <dbReference type="ARBA" id="ARBA00022960"/>
    </source>
</evidence>